<comment type="caution">
    <text evidence="2">The sequence shown here is derived from an EMBL/GenBank/DDBJ whole genome shotgun (WGS) entry which is preliminary data.</text>
</comment>
<gene>
    <name evidence="2" type="ORF">RJ641_003519</name>
</gene>
<evidence type="ECO:0000313" key="3">
    <source>
        <dbReference type="Proteomes" id="UP001370490"/>
    </source>
</evidence>
<feature type="domain" description="ZPR1 jelly-roll" evidence="1">
    <location>
        <begin position="2"/>
        <end position="38"/>
    </location>
</feature>
<dbReference type="AlphaFoldDB" id="A0AAN8ZB66"/>
<organism evidence="2 3">
    <name type="scientific">Dillenia turbinata</name>
    <dbReference type="NCBI Taxonomy" id="194707"/>
    <lineage>
        <taxon>Eukaryota</taxon>
        <taxon>Viridiplantae</taxon>
        <taxon>Streptophyta</taxon>
        <taxon>Embryophyta</taxon>
        <taxon>Tracheophyta</taxon>
        <taxon>Spermatophyta</taxon>
        <taxon>Magnoliopsida</taxon>
        <taxon>eudicotyledons</taxon>
        <taxon>Gunneridae</taxon>
        <taxon>Pentapetalae</taxon>
        <taxon>Dilleniales</taxon>
        <taxon>Dilleniaceae</taxon>
        <taxon>Dillenia</taxon>
    </lineage>
</organism>
<dbReference type="InterPro" id="IPR042451">
    <property type="entry name" value="ZPR1_A/B_dom"/>
</dbReference>
<evidence type="ECO:0000259" key="1">
    <source>
        <dbReference type="Pfam" id="PF22794"/>
    </source>
</evidence>
<name>A0AAN8ZB66_9MAGN</name>
<accession>A0AAN8ZB66</accession>
<dbReference type="InterPro" id="IPR056180">
    <property type="entry name" value="ZPR1_jr_dom"/>
</dbReference>
<reference evidence="2 3" key="1">
    <citation type="submission" date="2023-12" db="EMBL/GenBank/DDBJ databases">
        <title>A high-quality genome assembly for Dillenia turbinata (Dilleniales).</title>
        <authorList>
            <person name="Chanderbali A."/>
        </authorList>
    </citation>
    <scope>NUCLEOTIDE SEQUENCE [LARGE SCALE GENOMIC DNA]</scope>
    <source>
        <strain evidence="2">LSX21</strain>
        <tissue evidence="2">Leaf</tissue>
    </source>
</reference>
<dbReference type="Proteomes" id="UP001370490">
    <property type="component" value="Unassembled WGS sequence"/>
</dbReference>
<sequence length="122" mass="13626">MSDTASVRVPELDLELASGTLGGIVTTVEGLIAKIIEREDVKIYIKMRLIAIHEGSTSLWIKFKERRRYGNETIFSCGVAVGGIFRSDIVLPIRYCRGKSYAYNELVPLGHDGNIWNIDLNP</sequence>
<proteinExistence type="predicted"/>
<evidence type="ECO:0000313" key="2">
    <source>
        <dbReference type="EMBL" id="KAK6931726.1"/>
    </source>
</evidence>
<dbReference type="EMBL" id="JBAMMX010000011">
    <property type="protein sequence ID" value="KAK6931726.1"/>
    <property type="molecule type" value="Genomic_DNA"/>
</dbReference>
<dbReference type="Pfam" id="PF22794">
    <property type="entry name" value="jr-ZPR1"/>
    <property type="match status" value="1"/>
</dbReference>
<keyword evidence="3" id="KW-1185">Reference proteome</keyword>
<dbReference type="Gene3D" id="2.60.120.1040">
    <property type="entry name" value="ZPR1, A/B domain"/>
    <property type="match status" value="1"/>
</dbReference>
<protein>
    <submittedName>
        <fullName evidence="2">Zinc finger, ZPR1-type</fullName>
    </submittedName>
</protein>